<keyword evidence="10" id="KW-1185">Reference proteome</keyword>
<evidence type="ECO:0000313" key="9">
    <source>
        <dbReference type="EMBL" id="MBP3949642.1"/>
    </source>
</evidence>
<dbReference type="Pfam" id="PF22642">
    <property type="entry name" value="MinC_N_1"/>
    <property type="match status" value="1"/>
</dbReference>
<dbReference type="PANTHER" id="PTHR34108">
    <property type="entry name" value="SEPTUM SITE-DETERMINING PROTEIN MINC"/>
    <property type="match status" value="1"/>
</dbReference>
<dbReference type="EMBL" id="JAGKSQ010000001">
    <property type="protein sequence ID" value="MBP3949642.1"/>
    <property type="molecule type" value="Genomic_DNA"/>
</dbReference>
<keyword evidence="2 6" id="KW-0132">Cell division</keyword>
<evidence type="ECO:0000256" key="5">
    <source>
        <dbReference type="ARBA" id="ARBA00046874"/>
    </source>
</evidence>
<comment type="similarity">
    <text evidence="1 6">Belongs to the MinC family.</text>
</comment>
<feature type="domain" description="Septum site-determining protein MinC N-terminal" evidence="8">
    <location>
        <begin position="8"/>
        <end position="84"/>
    </location>
</feature>
<evidence type="ECO:0000313" key="10">
    <source>
        <dbReference type="Proteomes" id="UP000678228"/>
    </source>
</evidence>
<name>A0A940WSI9_9BACI</name>
<evidence type="ECO:0000256" key="6">
    <source>
        <dbReference type="HAMAP-Rule" id="MF_00267"/>
    </source>
</evidence>
<dbReference type="InterPro" id="IPR016098">
    <property type="entry name" value="CAP/MinC_C"/>
</dbReference>
<keyword evidence="4 6" id="KW-0131">Cell cycle</keyword>
<dbReference type="Proteomes" id="UP000678228">
    <property type="component" value="Unassembled WGS sequence"/>
</dbReference>
<dbReference type="SUPFAM" id="SSF63848">
    <property type="entry name" value="Cell-division inhibitor MinC, C-terminal domain"/>
    <property type="match status" value="1"/>
</dbReference>
<dbReference type="InterPro" id="IPR005526">
    <property type="entry name" value="Septum_form_inhib_MinC_C"/>
</dbReference>
<keyword evidence="3 6" id="KW-0717">Septation</keyword>
<proteinExistence type="inferred from homology"/>
<comment type="subunit">
    <text evidence="5 6">Interacts with MinD and FtsZ.</text>
</comment>
<dbReference type="HAMAP" id="MF_00267">
    <property type="entry name" value="MinC"/>
    <property type="match status" value="1"/>
</dbReference>
<dbReference type="InterPro" id="IPR055219">
    <property type="entry name" value="MinC_N_1"/>
</dbReference>
<evidence type="ECO:0000256" key="3">
    <source>
        <dbReference type="ARBA" id="ARBA00023210"/>
    </source>
</evidence>
<dbReference type="Pfam" id="PF03775">
    <property type="entry name" value="MinC_C"/>
    <property type="match status" value="1"/>
</dbReference>
<organism evidence="9 10">
    <name type="scientific">Halalkalibacter suaedae</name>
    <dbReference type="NCBI Taxonomy" id="2822140"/>
    <lineage>
        <taxon>Bacteria</taxon>
        <taxon>Bacillati</taxon>
        <taxon>Bacillota</taxon>
        <taxon>Bacilli</taxon>
        <taxon>Bacillales</taxon>
        <taxon>Bacillaceae</taxon>
        <taxon>Halalkalibacter</taxon>
    </lineage>
</organism>
<dbReference type="InterPro" id="IPR013033">
    <property type="entry name" value="MinC"/>
</dbReference>
<dbReference type="NCBIfam" id="TIGR01222">
    <property type="entry name" value="minC"/>
    <property type="match status" value="1"/>
</dbReference>
<comment type="caution">
    <text evidence="9">The sequence shown here is derived from an EMBL/GenBank/DDBJ whole genome shotgun (WGS) entry which is preliminary data.</text>
</comment>
<dbReference type="AlphaFoldDB" id="A0A940WSI9"/>
<accession>A0A940WSI9</accession>
<comment type="function">
    <text evidence="6">Cell division inhibitor that blocks the formation of polar Z ring septums. Rapidly oscillates between the poles of the cell to destabilize FtsZ filaments that have formed before they mature into polar Z rings. Prevents FtsZ polymerization.</text>
</comment>
<dbReference type="Gene3D" id="3.30.160.540">
    <property type="match status" value="1"/>
</dbReference>
<dbReference type="PANTHER" id="PTHR34108:SF1">
    <property type="entry name" value="SEPTUM SITE-DETERMINING PROTEIN MINC"/>
    <property type="match status" value="1"/>
</dbReference>
<feature type="domain" description="Septum formation inhibitor MinC C-terminal" evidence="7">
    <location>
        <begin position="107"/>
        <end position="197"/>
    </location>
</feature>
<reference evidence="9" key="1">
    <citation type="submission" date="2021-03" db="EMBL/GenBank/DDBJ databases">
        <title>Bacillus suaedae sp. nov., isolated from Suaeda aralocaspica.</title>
        <authorList>
            <person name="Lei R.F.R."/>
        </authorList>
    </citation>
    <scope>NUCLEOTIDE SEQUENCE</scope>
    <source>
        <strain evidence="9">YZJH907-2</strain>
    </source>
</reference>
<dbReference type="Gene3D" id="2.160.20.70">
    <property type="match status" value="1"/>
</dbReference>
<evidence type="ECO:0000259" key="7">
    <source>
        <dbReference type="Pfam" id="PF03775"/>
    </source>
</evidence>
<protein>
    <recommendedName>
        <fullName evidence="6">Probable septum site-determining protein MinC</fullName>
    </recommendedName>
</protein>
<dbReference type="InterPro" id="IPR036145">
    <property type="entry name" value="MinC_C_sf"/>
</dbReference>
<dbReference type="GO" id="GO:0000902">
    <property type="term" value="P:cell morphogenesis"/>
    <property type="evidence" value="ECO:0007669"/>
    <property type="project" value="InterPro"/>
</dbReference>
<evidence type="ECO:0000256" key="4">
    <source>
        <dbReference type="ARBA" id="ARBA00023306"/>
    </source>
</evidence>
<evidence type="ECO:0000256" key="2">
    <source>
        <dbReference type="ARBA" id="ARBA00022618"/>
    </source>
</evidence>
<gene>
    <name evidence="6 9" type="primary">minC</name>
    <name evidence="9" type="ORF">J7W16_00755</name>
</gene>
<evidence type="ECO:0000259" key="8">
    <source>
        <dbReference type="Pfam" id="PF22642"/>
    </source>
</evidence>
<evidence type="ECO:0000256" key="1">
    <source>
        <dbReference type="ARBA" id="ARBA00006291"/>
    </source>
</evidence>
<dbReference type="GO" id="GO:0000917">
    <property type="term" value="P:division septum assembly"/>
    <property type="evidence" value="ECO:0007669"/>
    <property type="project" value="UniProtKB-KW"/>
</dbReference>
<dbReference type="GO" id="GO:1901891">
    <property type="term" value="P:regulation of cell septum assembly"/>
    <property type="evidence" value="ECO:0007669"/>
    <property type="project" value="InterPro"/>
</dbReference>
<sequence>MVQKKQNVTIKGTKEGLIFLLDDTCSYQSLIDELIEKLSSKHYQQADGPDVLVKVESGFRYLQPEHKQEIEQIITEDRNLAIDHFNCKVITKLESEQLRRKSQTVTLTRMVRSGQVLEVTGDLLLIGDVNPGGTVVATGNIYIMGALRGIAHAGANGDEKAIISAALMAPSQLKIAEAMKQFERDGEEEPIMASAFLDERISLQIGRVQQLVHTHQHLNKNEEQIN</sequence>